<sequence length="66" mass="7427">MSRASDAKRQRWQRARQRAGKSALVVYVSDEFISALIEGGQISKKEAEDKHLLADRLGNIIEAMLI</sequence>
<reference evidence="1" key="1">
    <citation type="submission" date="2020-12" db="EMBL/GenBank/DDBJ databases">
        <title>Bacterial taxonomy.</title>
        <authorList>
            <person name="Pan X."/>
        </authorList>
    </citation>
    <scope>NUCLEOTIDE SEQUENCE</scope>
    <source>
        <strain evidence="1">M0105</strain>
    </source>
</reference>
<organism evidence="1 2">
    <name type="scientific">Thermohalobaculum xanthum</name>
    <dbReference type="NCBI Taxonomy" id="2753746"/>
    <lineage>
        <taxon>Bacteria</taxon>
        <taxon>Pseudomonadati</taxon>
        <taxon>Pseudomonadota</taxon>
        <taxon>Alphaproteobacteria</taxon>
        <taxon>Rhodobacterales</taxon>
        <taxon>Paracoccaceae</taxon>
        <taxon>Thermohalobaculum</taxon>
    </lineage>
</organism>
<protein>
    <submittedName>
        <fullName evidence="1">Uncharacterized protein</fullName>
    </submittedName>
</protein>
<accession>A0A8J7MAC5</accession>
<evidence type="ECO:0000313" key="1">
    <source>
        <dbReference type="EMBL" id="MBK0400638.1"/>
    </source>
</evidence>
<dbReference type="RefSeq" id="WP_200611767.1">
    <property type="nucleotide sequence ID" value="NZ_JAEHHL010000009.1"/>
</dbReference>
<keyword evidence="2" id="KW-1185">Reference proteome</keyword>
<dbReference type="Proteomes" id="UP000655420">
    <property type="component" value="Unassembled WGS sequence"/>
</dbReference>
<dbReference type="EMBL" id="JAEHHL010000009">
    <property type="protein sequence ID" value="MBK0400638.1"/>
    <property type="molecule type" value="Genomic_DNA"/>
</dbReference>
<dbReference type="AlphaFoldDB" id="A0A8J7MAC5"/>
<evidence type="ECO:0000313" key="2">
    <source>
        <dbReference type="Proteomes" id="UP000655420"/>
    </source>
</evidence>
<proteinExistence type="predicted"/>
<gene>
    <name evidence="1" type="ORF">H0I76_15675</name>
</gene>
<comment type="caution">
    <text evidence="1">The sequence shown here is derived from an EMBL/GenBank/DDBJ whole genome shotgun (WGS) entry which is preliminary data.</text>
</comment>
<name>A0A8J7MAC5_9RHOB</name>